<feature type="transmembrane region" description="Helical" evidence="1">
    <location>
        <begin position="21"/>
        <end position="42"/>
    </location>
</feature>
<comment type="caution">
    <text evidence="2">The sequence shown here is derived from an EMBL/GenBank/DDBJ whole genome shotgun (WGS) entry which is preliminary data.</text>
</comment>
<accession>A0A366KRI8</accession>
<keyword evidence="3" id="KW-1185">Reference proteome</keyword>
<dbReference type="Pfam" id="PF19851">
    <property type="entry name" value="DUF6326"/>
    <property type="match status" value="1"/>
</dbReference>
<keyword evidence="1" id="KW-0472">Membrane</keyword>
<keyword evidence="1" id="KW-0812">Transmembrane</keyword>
<keyword evidence="1" id="KW-1133">Transmembrane helix</keyword>
<dbReference type="EMBL" id="QNQU01000017">
    <property type="protein sequence ID" value="RBQ04251.1"/>
    <property type="molecule type" value="Genomic_DNA"/>
</dbReference>
<evidence type="ECO:0008006" key="4">
    <source>
        <dbReference type="Google" id="ProtNLM"/>
    </source>
</evidence>
<proteinExistence type="predicted"/>
<organism evidence="2 3">
    <name type="scientific">Pedobacter miscanthi</name>
    <dbReference type="NCBI Taxonomy" id="2259170"/>
    <lineage>
        <taxon>Bacteria</taxon>
        <taxon>Pseudomonadati</taxon>
        <taxon>Bacteroidota</taxon>
        <taxon>Sphingobacteriia</taxon>
        <taxon>Sphingobacteriales</taxon>
        <taxon>Sphingobacteriaceae</taxon>
        <taxon>Pedobacter</taxon>
    </lineage>
</organism>
<reference evidence="2 3" key="1">
    <citation type="submission" date="2018-07" db="EMBL/GenBank/DDBJ databases">
        <title>A draft genome of a endophytic bacteria, a new species of Pedobacter.</title>
        <authorList>
            <person name="Zhang Z.D."/>
            <person name="Chen Z.J."/>
        </authorList>
    </citation>
    <scope>NUCLEOTIDE SEQUENCE [LARGE SCALE GENOMIC DNA]</scope>
    <source>
        <strain evidence="2 3">RS10</strain>
    </source>
</reference>
<dbReference type="Proteomes" id="UP000252081">
    <property type="component" value="Unassembled WGS sequence"/>
</dbReference>
<dbReference type="AlphaFoldDB" id="A0A366KRI8"/>
<feature type="transmembrane region" description="Helical" evidence="1">
    <location>
        <begin position="62"/>
        <end position="82"/>
    </location>
</feature>
<name>A0A366KRI8_9SPHI</name>
<protein>
    <recommendedName>
        <fullName evidence="4">MFS transporter</fullName>
    </recommendedName>
</protein>
<sequence>MLGDMNKPVLKDFEINPKIKLSALWAAVTLCYLYGDYFELYVPHKVRGLISGNNLLNSPSKLLAAAVLLAIPALMVFISIVLKPRLNRILNIFFGLMYSAIMILIACTSLTEWRAFYVFLAIVESIITILIVRYAFTWPRE</sequence>
<evidence type="ECO:0000256" key="1">
    <source>
        <dbReference type="SAM" id="Phobius"/>
    </source>
</evidence>
<evidence type="ECO:0000313" key="2">
    <source>
        <dbReference type="EMBL" id="RBQ04251.1"/>
    </source>
</evidence>
<dbReference type="InterPro" id="IPR046289">
    <property type="entry name" value="DUF6326"/>
</dbReference>
<evidence type="ECO:0000313" key="3">
    <source>
        <dbReference type="Proteomes" id="UP000252081"/>
    </source>
</evidence>
<dbReference type="OrthoDB" id="1551186at2"/>
<feature type="transmembrane region" description="Helical" evidence="1">
    <location>
        <begin position="89"/>
        <end position="111"/>
    </location>
</feature>
<gene>
    <name evidence="2" type="ORF">DRW42_18800</name>
</gene>
<feature type="transmembrane region" description="Helical" evidence="1">
    <location>
        <begin position="117"/>
        <end position="136"/>
    </location>
</feature>